<dbReference type="Proteomes" id="UP000053240">
    <property type="component" value="Unassembled WGS sequence"/>
</dbReference>
<feature type="domain" description="Proteasome alpha-type subunits" evidence="8">
    <location>
        <begin position="9"/>
        <end position="31"/>
    </location>
</feature>
<evidence type="ECO:0000259" key="8">
    <source>
        <dbReference type="PROSITE" id="PS00388"/>
    </source>
</evidence>
<keyword evidence="3 6" id="KW-0647">Proteasome</keyword>
<dbReference type="InterPro" id="IPR000426">
    <property type="entry name" value="Proteasome_asu_N"/>
</dbReference>
<dbReference type="InterPro" id="IPR023332">
    <property type="entry name" value="Proteasome_alpha-type"/>
</dbReference>
<comment type="similarity">
    <text evidence="6 7">Belongs to the peptidase T1A family.</text>
</comment>
<dbReference type="FunCoup" id="A0A194QV38">
    <property type="interactions" value="1256"/>
</dbReference>
<dbReference type="PROSITE" id="PS00388">
    <property type="entry name" value="PROTEASOME_ALPHA_1"/>
    <property type="match status" value="1"/>
</dbReference>
<evidence type="ECO:0000256" key="7">
    <source>
        <dbReference type="RuleBase" id="RU000551"/>
    </source>
</evidence>
<evidence type="ECO:0000313" key="9">
    <source>
        <dbReference type="EMBL" id="KPJ07421.1"/>
    </source>
</evidence>
<dbReference type="GO" id="GO:0005737">
    <property type="term" value="C:cytoplasm"/>
    <property type="evidence" value="ECO:0007669"/>
    <property type="project" value="UniProtKB-SubCell"/>
</dbReference>
<evidence type="ECO:0000256" key="3">
    <source>
        <dbReference type="ARBA" id="ARBA00022942"/>
    </source>
</evidence>
<dbReference type="GO" id="GO:0005634">
    <property type="term" value="C:nucleus"/>
    <property type="evidence" value="ECO:0007669"/>
    <property type="project" value="UniProtKB-SubCell"/>
</dbReference>
<comment type="subunit">
    <text evidence="5">The 26S proteasome consists of a 20S proteasome core and two 19S regulatory subunits. The 20S proteasome core is composed of 28 subunits that are arranged in four stacked rings, resulting in a barrel-shaped structure. The two end rings are each formed by seven alpha subunits, and the two central rings are each formed by seven beta subunits. The catalytic chamber with the active sites is on the inside of the barrel.</text>
</comment>
<protein>
    <recommendedName>
        <fullName evidence="7">Proteasome subunit alpha type</fullName>
    </recommendedName>
</protein>
<dbReference type="OrthoDB" id="5835702at2759"/>
<gene>
    <name evidence="9" type="ORF">RR48_08434</name>
</gene>
<dbReference type="SUPFAM" id="SSF56235">
    <property type="entry name" value="N-terminal nucleophile aminohydrolases (Ntn hydrolases)"/>
    <property type="match status" value="1"/>
</dbReference>
<dbReference type="InterPro" id="IPR034642">
    <property type="entry name" value="Proteasome_subunit_alpha6"/>
</dbReference>
<dbReference type="EMBL" id="KQ461185">
    <property type="protein sequence ID" value="KPJ07421.1"/>
    <property type="molecule type" value="Genomic_DNA"/>
</dbReference>
<dbReference type="PROSITE" id="PS51475">
    <property type="entry name" value="PROTEASOME_ALPHA_2"/>
    <property type="match status" value="1"/>
</dbReference>
<dbReference type="PANTHER" id="PTHR11599">
    <property type="entry name" value="PROTEASOME SUBUNIT ALPHA/BETA"/>
    <property type="match status" value="1"/>
</dbReference>
<evidence type="ECO:0000256" key="6">
    <source>
        <dbReference type="PROSITE-ProRule" id="PRU00808"/>
    </source>
</evidence>
<comment type="subcellular location">
    <subcellularLocation>
        <location evidence="7">Cytoplasm</location>
    </subcellularLocation>
    <subcellularLocation>
        <location evidence="7">Nucleus</location>
    </subcellularLocation>
</comment>
<accession>A0A194QV38</accession>
<dbReference type="Pfam" id="PF00227">
    <property type="entry name" value="Proteasome"/>
    <property type="match status" value="1"/>
</dbReference>
<evidence type="ECO:0000256" key="1">
    <source>
        <dbReference type="ARBA" id="ARBA00002000"/>
    </source>
</evidence>
<reference evidence="9 10" key="1">
    <citation type="journal article" date="2015" name="Nat. Commun.">
        <title>Outbred genome sequencing and CRISPR/Cas9 gene editing in butterflies.</title>
        <authorList>
            <person name="Li X."/>
            <person name="Fan D."/>
            <person name="Zhang W."/>
            <person name="Liu G."/>
            <person name="Zhang L."/>
            <person name="Zhao L."/>
            <person name="Fang X."/>
            <person name="Chen L."/>
            <person name="Dong Y."/>
            <person name="Chen Y."/>
            <person name="Ding Y."/>
            <person name="Zhao R."/>
            <person name="Feng M."/>
            <person name="Zhu Y."/>
            <person name="Feng Y."/>
            <person name="Jiang X."/>
            <person name="Zhu D."/>
            <person name="Xiang H."/>
            <person name="Feng X."/>
            <person name="Li S."/>
            <person name="Wang J."/>
            <person name="Zhang G."/>
            <person name="Kronforst M.R."/>
            <person name="Wang W."/>
        </authorList>
    </citation>
    <scope>NUCLEOTIDE SEQUENCE [LARGE SCALE GENOMIC DNA]</scope>
    <source>
        <strain evidence="9">Ya'a_city_454_Pm</strain>
        <tissue evidence="9">Whole body</tissue>
    </source>
</reference>
<dbReference type="KEGG" id="pmac:106718947"/>
<proteinExistence type="inferred from homology"/>
<evidence type="ECO:0000256" key="2">
    <source>
        <dbReference type="ARBA" id="ARBA00022490"/>
    </source>
</evidence>
<dbReference type="InParanoid" id="A0A194QV38"/>
<dbReference type="STRING" id="76193.A0A194QV38"/>
<keyword evidence="2 7" id="KW-0963">Cytoplasm</keyword>
<keyword evidence="10" id="KW-1185">Reference proteome</keyword>
<sequence length="246" mass="26762">MARESSAGFDRHITIFSPEGRLYQVEYALKAINQGGLTSVALRGATAAVVAAQRKVPDRLLDPASVTHLFPITEHIGCVMTGMIADSKSQVARARYEAANWQYKYGCEVPAHVLCRRIADISQVYTQNAEMRPLGCSMMLIAYDPETGPAVYKTDPSGYYCSYKAVAAGAKATDANAYLEKKLKKRAALGTEEAVQLAVACLAQVLAVDFKAADIEIGLVTKEDPRFRVLTEAEIDKHLTAIAEKD</sequence>
<dbReference type="InterPro" id="IPR050115">
    <property type="entry name" value="Proteasome_alpha"/>
</dbReference>
<dbReference type="InterPro" id="IPR001353">
    <property type="entry name" value="Proteasome_sua/b"/>
</dbReference>
<dbReference type="AlphaFoldDB" id="A0A194QV38"/>
<dbReference type="Gene3D" id="3.60.20.10">
    <property type="entry name" value="Glutamine Phosphoribosylpyrophosphate, subunit 1, domain 1"/>
    <property type="match status" value="1"/>
</dbReference>
<comment type="subunit">
    <text evidence="7">The 20S proteasome core is composed of 28 subunits that are arranged in four stacked rings, resulting in a barrel-shaped structure. The two end rings are each formed by seven alpha subunits, and the two central rings are each formed by seven beta subunits.</text>
</comment>
<evidence type="ECO:0000256" key="4">
    <source>
        <dbReference type="ARBA" id="ARBA00023242"/>
    </source>
</evidence>
<evidence type="ECO:0000256" key="5">
    <source>
        <dbReference type="ARBA" id="ARBA00026071"/>
    </source>
</evidence>
<keyword evidence="4 7" id="KW-0539">Nucleus</keyword>
<dbReference type="GO" id="GO:0006511">
    <property type="term" value="P:ubiquitin-dependent protein catabolic process"/>
    <property type="evidence" value="ECO:0007669"/>
    <property type="project" value="InterPro"/>
</dbReference>
<dbReference type="InterPro" id="IPR029055">
    <property type="entry name" value="Ntn_hydrolases_N"/>
</dbReference>
<comment type="function">
    <text evidence="1">The proteasome is a multicatalytic proteinase complex which is characterized by its ability to cleave peptides with Arg, Phe, Tyr, Leu, and Glu adjacent to the leaving group at neutral or slightly basic pH. The proteasome has an ATP-dependent proteolytic activity.</text>
</comment>
<name>A0A194QV38_PAPMA</name>
<dbReference type="SMART" id="SM00948">
    <property type="entry name" value="Proteasome_A_N"/>
    <property type="match status" value="1"/>
</dbReference>
<dbReference type="FunFam" id="3.60.20.10:FF:000055">
    <property type="entry name" value="Proteasome subunit alpha type"/>
    <property type="match status" value="1"/>
</dbReference>
<organism evidence="9 10">
    <name type="scientific">Papilio machaon</name>
    <name type="common">Old World swallowtail butterfly</name>
    <dbReference type="NCBI Taxonomy" id="76193"/>
    <lineage>
        <taxon>Eukaryota</taxon>
        <taxon>Metazoa</taxon>
        <taxon>Ecdysozoa</taxon>
        <taxon>Arthropoda</taxon>
        <taxon>Hexapoda</taxon>
        <taxon>Insecta</taxon>
        <taxon>Pterygota</taxon>
        <taxon>Neoptera</taxon>
        <taxon>Endopterygota</taxon>
        <taxon>Lepidoptera</taxon>
        <taxon>Glossata</taxon>
        <taxon>Ditrysia</taxon>
        <taxon>Papilionoidea</taxon>
        <taxon>Papilionidae</taxon>
        <taxon>Papilioninae</taxon>
        <taxon>Papilio</taxon>
    </lineage>
</organism>
<evidence type="ECO:0000313" key="10">
    <source>
        <dbReference type="Proteomes" id="UP000053240"/>
    </source>
</evidence>
<dbReference type="OMA" id="YGYDMPV"/>
<dbReference type="Pfam" id="PF10584">
    <property type="entry name" value="Proteasome_A_N"/>
    <property type="match status" value="1"/>
</dbReference>
<dbReference type="CDD" id="cd03754">
    <property type="entry name" value="proteasome_alpha_type_6"/>
    <property type="match status" value="1"/>
</dbReference>
<dbReference type="GO" id="GO:0019773">
    <property type="term" value="C:proteasome core complex, alpha-subunit complex"/>
    <property type="evidence" value="ECO:0007669"/>
    <property type="project" value="UniProtKB-UniRule"/>
</dbReference>